<reference evidence="2" key="2">
    <citation type="submission" date="2021-03" db="UniProtKB">
        <authorList>
            <consortium name="EnsemblPlants"/>
        </authorList>
    </citation>
    <scope>IDENTIFICATION</scope>
</reference>
<feature type="region of interest" description="Disordered" evidence="1">
    <location>
        <begin position="292"/>
        <end position="338"/>
    </location>
</feature>
<dbReference type="EnsemblPlants" id="evm.model.09.1117">
    <property type="protein sequence ID" value="cds.evm.model.09.1117"/>
    <property type="gene ID" value="evm.TU.09.1117"/>
</dbReference>
<accession>A0A803QDF0</accession>
<dbReference type="Proteomes" id="UP000596661">
    <property type="component" value="Chromosome 9"/>
</dbReference>
<sequence length="338" mass="36654">MQNVCSMSISPEAIHIPTSVSPVESEVVTCPAEEVFSNAHPCLAIVPYQSMIDDSPWSSSLPPVSQKPRTFQGKALTLSKKASTLSSLTQPVSKRVTHSSSSSKSPMSPVQPTSLPKSKLIGPPRSPSKSKTKSIPVPSTDSSPKHSSKASVYQRWFGSCELWFEQLVVLDDFPELHAFLQIRKWVHTISKLSASHPILIREFYANLDRTVIAEGQPGCASAFVRGTRIPFGPSNIACILKLSLSKIQHMGNRILEASETTGTRNKLPFPSLIQKVLMTAHPPLTTHDYQISNPILMPQNPPAAAEPSPASTAPHSVSSVPLSQGEFDKDVVQSAHVQ</sequence>
<dbReference type="Gramene" id="evm.model.09.1117">
    <property type="protein sequence ID" value="cds.evm.model.09.1117"/>
    <property type="gene ID" value="evm.TU.09.1117"/>
</dbReference>
<protein>
    <submittedName>
        <fullName evidence="2">Uncharacterized protein</fullName>
    </submittedName>
</protein>
<evidence type="ECO:0000313" key="2">
    <source>
        <dbReference type="EnsemblPlants" id="cds.evm.model.09.1117"/>
    </source>
</evidence>
<feature type="region of interest" description="Disordered" evidence="1">
    <location>
        <begin position="86"/>
        <end position="147"/>
    </location>
</feature>
<name>A0A803QDF0_CANSA</name>
<reference evidence="2" key="1">
    <citation type="submission" date="2018-11" db="EMBL/GenBank/DDBJ databases">
        <authorList>
            <person name="Grassa J C."/>
        </authorList>
    </citation>
    <scope>NUCLEOTIDE SEQUENCE [LARGE SCALE GENOMIC DNA]</scope>
</reference>
<keyword evidence="3" id="KW-1185">Reference proteome</keyword>
<organism evidence="2 3">
    <name type="scientific">Cannabis sativa</name>
    <name type="common">Hemp</name>
    <name type="synonym">Marijuana</name>
    <dbReference type="NCBI Taxonomy" id="3483"/>
    <lineage>
        <taxon>Eukaryota</taxon>
        <taxon>Viridiplantae</taxon>
        <taxon>Streptophyta</taxon>
        <taxon>Embryophyta</taxon>
        <taxon>Tracheophyta</taxon>
        <taxon>Spermatophyta</taxon>
        <taxon>Magnoliopsida</taxon>
        <taxon>eudicotyledons</taxon>
        <taxon>Gunneridae</taxon>
        <taxon>Pentapetalae</taxon>
        <taxon>rosids</taxon>
        <taxon>fabids</taxon>
        <taxon>Rosales</taxon>
        <taxon>Cannabaceae</taxon>
        <taxon>Cannabis</taxon>
    </lineage>
</organism>
<feature type="compositionally biased region" description="Low complexity" evidence="1">
    <location>
        <begin position="302"/>
        <end position="314"/>
    </location>
</feature>
<feature type="compositionally biased region" description="Low complexity" evidence="1">
    <location>
        <begin position="86"/>
        <end position="110"/>
    </location>
</feature>
<feature type="compositionally biased region" description="Low complexity" evidence="1">
    <location>
        <begin position="127"/>
        <end position="139"/>
    </location>
</feature>
<evidence type="ECO:0000256" key="1">
    <source>
        <dbReference type="SAM" id="MobiDB-lite"/>
    </source>
</evidence>
<evidence type="ECO:0000313" key="3">
    <source>
        <dbReference type="Proteomes" id="UP000596661"/>
    </source>
</evidence>
<dbReference type="EMBL" id="UZAU01000737">
    <property type="status" value="NOT_ANNOTATED_CDS"/>
    <property type="molecule type" value="Genomic_DNA"/>
</dbReference>
<proteinExistence type="predicted"/>
<dbReference type="AlphaFoldDB" id="A0A803QDF0"/>